<feature type="transmembrane region" description="Helical" evidence="1">
    <location>
        <begin position="87"/>
        <end position="115"/>
    </location>
</feature>
<gene>
    <name evidence="2" type="ORF">I5L03_01670</name>
</gene>
<feature type="transmembrane region" description="Helical" evidence="1">
    <location>
        <begin position="122"/>
        <end position="142"/>
    </location>
</feature>
<dbReference type="RefSeq" id="WP_197919969.1">
    <property type="nucleotide sequence ID" value="NZ_CAWPTA010000006.1"/>
</dbReference>
<feature type="transmembrane region" description="Helical" evidence="1">
    <location>
        <begin position="177"/>
        <end position="203"/>
    </location>
</feature>
<reference evidence="2 3" key="1">
    <citation type="submission" date="2020-11" db="EMBL/GenBank/DDBJ databases">
        <title>Erythrobacter sediminis sp. nov., a marine bacterium from a tidal flat of Garorim Bay.</title>
        <authorList>
            <person name="Kim D."/>
            <person name="Yoo Y."/>
            <person name="Kim J.-J."/>
        </authorList>
    </citation>
    <scope>NUCLEOTIDE SEQUENCE [LARGE SCALE GENOMIC DNA]</scope>
    <source>
        <strain evidence="2 3">JGD-13</strain>
    </source>
</reference>
<keyword evidence="3" id="KW-1185">Reference proteome</keyword>
<protein>
    <recommendedName>
        <fullName evidence="4">AcrB/AcrD/AcrF family protein</fullName>
    </recommendedName>
</protein>
<feature type="transmembrane region" description="Helical" evidence="1">
    <location>
        <begin position="281"/>
        <end position="298"/>
    </location>
</feature>
<dbReference type="Proteomes" id="UP000602442">
    <property type="component" value="Unassembled WGS sequence"/>
</dbReference>
<feature type="transmembrane region" description="Helical" evidence="1">
    <location>
        <begin position="215"/>
        <end position="232"/>
    </location>
</feature>
<dbReference type="EMBL" id="JAEANY010000001">
    <property type="protein sequence ID" value="MBH5321291.1"/>
    <property type="molecule type" value="Genomic_DNA"/>
</dbReference>
<keyword evidence="1" id="KW-0472">Membrane</keyword>
<keyword evidence="1" id="KW-0812">Transmembrane</keyword>
<feature type="transmembrane region" description="Helical" evidence="1">
    <location>
        <begin position="252"/>
        <end position="269"/>
    </location>
</feature>
<name>A0ABS0N000_9SPHN</name>
<evidence type="ECO:0008006" key="4">
    <source>
        <dbReference type="Google" id="ProtNLM"/>
    </source>
</evidence>
<proteinExistence type="predicted"/>
<keyword evidence="1" id="KW-1133">Transmembrane helix</keyword>
<evidence type="ECO:0000313" key="2">
    <source>
        <dbReference type="EMBL" id="MBH5321291.1"/>
    </source>
</evidence>
<feature type="transmembrane region" description="Helical" evidence="1">
    <location>
        <begin position="12"/>
        <end position="32"/>
    </location>
</feature>
<feature type="transmembrane region" description="Helical" evidence="1">
    <location>
        <begin position="363"/>
        <end position="381"/>
    </location>
</feature>
<feature type="transmembrane region" description="Helical" evidence="1">
    <location>
        <begin position="387"/>
        <end position="406"/>
    </location>
</feature>
<accession>A0ABS0N000</accession>
<evidence type="ECO:0000256" key="1">
    <source>
        <dbReference type="SAM" id="Phobius"/>
    </source>
</evidence>
<organism evidence="2 3">
    <name type="scientific">Aurantiacibacter sediminis</name>
    <dbReference type="NCBI Taxonomy" id="2793064"/>
    <lineage>
        <taxon>Bacteria</taxon>
        <taxon>Pseudomonadati</taxon>
        <taxon>Pseudomonadota</taxon>
        <taxon>Alphaproteobacteria</taxon>
        <taxon>Sphingomonadales</taxon>
        <taxon>Erythrobacteraceae</taxon>
        <taxon>Aurantiacibacter</taxon>
    </lineage>
</organism>
<evidence type="ECO:0000313" key="3">
    <source>
        <dbReference type="Proteomes" id="UP000602442"/>
    </source>
</evidence>
<sequence length="581" mass="62496">MAKRGADRGALMRSAWAVLAVWAIYCAVRLGIHPLIGWQPVGPDDWTRLLQVRALLDGQSWWDGTQYRMNPPDGFSMHWSRLVDLPLALFITLFGERWGMALVPLFWLLPALFALRSIMLRLGFSNAAMGFGLVILPLFPLLPGNFAPMRIDHHAPQAVFALATAALMLSPRRWGALGAGAMAAIWLTISIEGLPLVAMVAALYGLQYIAEERRLLPWFLLSLTICAALLAFSTRSNLELFGAYCDILRPGHIASFGVAAVVAGMVPFLPFQQHAAGRTGALVLIPLAALPFAFSFLGDCASNPMAGLDPVLASWWHGYITEGLPFWKQPVSVAAMLIWTLIPLVGGFWLAARGGAFADGAGMGWVMLFVLALSAWGYSLFIMRAAVIAQLLIIPFAAVTLALLLPQARAIPSLLPRLGATLGCIFLATPVFVSALTKPLDPLFPTPTMARGAAAPIATGECEFAELDALAPGLLLVTMDSAPEILGQTRHSVVAASYHRNQEAMVATIKAFTGEIEDARSIIANYDVDYVVACLSAGDLGLYRTASDDNFANALASGEVPNWLTPVAGFESGVLRVYRVD</sequence>
<feature type="transmembrane region" description="Helical" evidence="1">
    <location>
        <begin position="331"/>
        <end position="351"/>
    </location>
</feature>
<feature type="transmembrane region" description="Helical" evidence="1">
    <location>
        <begin position="418"/>
        <end position="437"/>
    </location>
</feature>
<comment type="caution">
    <text evidence="2">The sequence shown here is derived from an EMBL/GenBank/DDBJ whole genome shotgun (WGS) entry which is preliminary data.</text>
</comment>